<protein>
    <submittedName>
        <fullName evidence="2">Dihydrofolate reductase family protein</fullName>
    </submittedName>
</protein>
<evidence type="ECO:0000313" key="2">
    <source>
        <dbReference type="EMBL" id="MFK2856567.1"/>
    </source>
</evidence>
<dbReference type="EMBL" id="JADIKI010000023">
    <property type="protein sequence ID" value="MFK2856567.1"/>
    <property type="molecule type" value="Genomic_DNA"/>
</dbReference>
<reference evidence="2 3" key="1">
    <citation type="submission" date="2020-10" db="EMBL/GenBank/DDBJ databases">
        <title>Phylogeny of dyella-like bacteria.</title>
        <authorList>
            <person name="Fu J."/>
        </authorList>
    </citation>
    <scope>NUCLEOTIDE SEQUENCE [LARGE SCALE GENOMIC DNA]</scope>
    <source>
        <strain evidence="2 3">DHG40</strain>
    </source>
</reference>
<dbReference type="Pfam" id="PF01872">
    <property type="entry name" value="RibD_C"/>
    <property type="match status" value="1"/>
</dbReference>
<dbReference type="RefSeq" id="WP_380015548.1">
    <property type="nucleotide sequence ID" value="NZ_JADIKI010000023.1"/>
</dbReference>
<dbReference type="Proteomes" id="UP001620409">
    <property type="component" value="Unassembled WGS sequence"/>
</dbReference>
<accession>A0ABW8IMW3</accession>
<dbReference type="InterPro" id="IPR024072">
    <property type="entry name" value="DHFR-like_dom_sf"/>
</dbReference>
<dbReference type="SUPFAM" id="SSF53597">
    <property type="entry name" value="Dihydrofolate reductase-like"/>
    <property type="match status" value="1"/>
</dbReference>
<dbReference type="InterPro" id="IPR002734">
    <property type="entry name" value="RibDG_C"/>
</dbReference>
<name>A0ABW8IMW3_9GAMM</name>
<comment type="caution">
    <text evidence="2">The sequence shown here is derived from an EMBL/GenBank/DDBJ whole genome shotgun (WGS) entry which is preliminary data.</text>
</comment>
<proteinExistence type="predicted"/>
<feature type="domain" description="Bacterial bifunctional deaminase-reductase C-terminal" evidence="1">
    <location>
        <begin position="5"/>
        <end position="165"/>
    </location>
</feature>
<gene>
    <name evidence="2" type="ORF">ISP18_18310</name>
</gene>
<evidence type="ECO:0000313" key="3">
    <source>
        <dbReference type="Proteomes" id="UP001620409"/>
    </source>
</evidence>
<sequence>MKASVFVGVSVDGFMARANGNLDFLPEGGGEPHGYDEFMSTVDALVIGRKTYETVLGFGGWAYGEKPVFVLSSRELAPPPAGAIVEHVSGEPKDIVSTLDRRGIRHIYVDGGVTIQGFLRAGLIQRLIVTRVPVLIGTGISLFGSIENDIRLKHIATRSYGSGLVQSEYEVVV</sequence>
<organism evidence="2 3">
    <name type="scientific">Dyella humi</name>
    <dbReference type="NCBI Taxonomy" id="1770547"/>
    <lineage>
        <taxon>Bacteria</taxon>
        <taxon>Pseudomonadati</taxon>
        <taxon>Pseudomonadota</taxon>
        <taxon>Gammaproteobacteria</taxon>
        <taxon>Lysobacterales</taxon>
        <taxon>Rhodanobacteraceae</taxon>
        <taxon>Dyella</taxon>
    </lineage>
</organism>
<evidence type="ECO:0000259" key="1">
    <source>
        <dbReference type="Pfam" id="PF01872"/>
    </source>
</evidence>
<keyword evidence="3" id="KW-1185">Reference proteome</keyword>
<dbReference type="PANTHER" id="PTHR38011:SF11">
    <property type="entry name" value="2,5-DIAMINO-6-RIBOSYLAMINO-4(3H)-PYRIMIDINONE 5'-PHOSPHATE REDUCTASE"/>
    <property type="match status" value="1"/>
</dbReference>
<dbReference type="PANTHER" id="PTHR38011">
    <property type="entry name" value="DIHYDROFOLATE REDUCTASE FAMILY PROTEIN (AFU_ORTHOLOGUE AFUA_8G06820)"/>
    <property type="match status" value="1"/>
</dbReference>
<dbReference type="Gene3D" id="3.40.430.10">
    <property type="entry name" value="Dihydrofolate Reductase, subunit A"/>
    <property type="match status" value="1"/>
</dbReference>
<dbReference type="InterPro" id="IPR050765">
    <property type="entry name" value="Riboflavin_Biosynth_HTPR"/>
</dbReference>